<evidence type="ECO:0000256" key="1">
    <source>
        <dbReference type="SAM" id="MobiDB-lite"/>
    </source>
</evidence>
<feature type="region of interest" description="Disordered" evidence="1">
    <location>
        <begin position="1"/>
        <end position="40"/>
    </location>
</feature>
<name>A0A0M3HNL8_ASCLU</name>
<reference evidence="3" key="1">
    <citation type="submission" date="2017-02" db="UniProtKB">
        <authorList>
            <consortium name="WormBaseParasite"/>
        </authorList>
    </citation>
    <scope>IDENTIFICATION</scope>
</reference>
<dbReference type="AlphaFoldDB" id="A0A0M3HNL8"/>
<dbReference type="WBParaSite" id="ALUE_0000330801-mRNA-1">
    <property type="protein sequence ID" value="ALUE_0000330801-mRNA-1"/>
    <property type="gene ID" value="ALUE_0000330801"/>
</dbReference>
<dbReference type="Proteomes" id="UP000036681">
    <property type="component" value="Unplaced"/>
</dbReference>
<keyword evidence="2" id="KW-1185">Reference proteome</keyword>
<sequence>MISDLLRGADAPPSASQRSRDADATSTTRREVPSNTNNTCSTDVTAAQTISKKQLSAHRFSVTDILSPFDNIGTANPF</sequence>
<accession>A0A0M3HNL8</accession>
<protein>
    <submittedName>
        <fullName evidence="3">Uncharacterized protein</fullName>
    </submittedName>
</protein>
<organism evidence="2 3">
    <name type="scientific">Ascaris lumbricoides</name>
    <name type="common">Giant roundworm</name>
    <dbReference type="NCBI Taxonomy" id="6252"/>
    <lineage>
        <taxon>Eukaryota</taxon>
        <taxon>Metazoa</taxon>
        <taxon>Ecdysozoa</taxon>
        <taxon>Nematoda</taxon>
        <taxon>Chromadorea</taxon>
        <taxon>Rhabditida</taxon>
        <taxon>Spirurina</taxon>
        <taxon>Ascaridomorpha</taxon>
        <taxon>Ascaridoidea</taxon>
        <taxon>Ascarididae</taxon>
        <taxon>Ascaris</taxon>
    </lineage>
</organism>
<proteinExistence type="predicted"/>
<feature type="compositionally biased region" description="Basic and acidic residues" evidence="1">
    <location>
        <begin position="18"/>
        <end position="32"/>
    </location>
</feature>
<evidence type="ECO:0000313" key="2">
    <source>
        <dbReference type="Proteomes" id="UP000036681"/>
    </source>
</evidence>
<evidence type="ECO:0000313" key="3">
    <source>
        <dbReference type="WBParaSite" id="ALUE_0000330801-mRNA-1"/>
    </source>
</evidence>